<proteinExistence type="predicted"/>
<protein>
    <submittedName>
        <fullName evidence="5">Rho-N domain-containing protein 1, chloroplastic isoform X1</fullName>
    </submittedName>
</protein>
<dbReference type="Proteomes" id="UP001652600">
    <property type="component" value="Chromosome 4"/>
</dbReference>
<evidence type="ECO:0000259" key="3">
    <source>
        <dbReference type="SMART" id="SM00959"/>
    </source>
</evidence>
<name>A0A1S4DWS1_CUCME</name>
<dbReference type="RefSeq" id="XP_016900423.2">
    <property type="nucleotide sequence ID" value="XM_017044934.2"/>
</dbReference>
<keyword evidence="1" id="KW-0175">Coiled coil</keyword>
<sequence>MSQAIHLLPRNPTVHFGMIGGKFEVGEVFFFVEGFGFSDSRCLPCSGVSGRAASFSFRSLCAEHGINVPVKFRPLNCTSLGVSFTCKASSGHRRNPDFPKQNRQGYSRSRNRQNEERESLENVDESDLLSSRNGPLLSISSTPKSQATATPGPREKEIVELFRKVQAQLRERAAMKEEKKMEAQGQTKGSETVDSLLKLLRKHAVEQGKRSSGAGGSNKDISFNHVKENGPYDEGRGSSIFGLSPNLREKAQEPAGSFSRPASNFQRRSPVPRVKYQPIYPGESIVDSTNGMNSKGMKLNGTETGSQLKAKVWTRQESEREHWEELQSQRETEQEPEVDQEFEMEPEAETYDLEHEADEMEPELVNLLGVSSDIDDTFEDDIKDNEEFSKHGEHENLNSLKLAELRAIAKSRSLRGFSKMKKSELVQLLSNGH</sequence>
<dbReference type="GO" id="GO:0006353">
    <property type="term" value="P:DNA-templated transcription termination"/>
    <property type="evidence" value="ECO:0007669"/>
    <property type="project" value="InterPro"/>
</dbReference>
<dbReference type="Pfam" id="PF07498">
    <property type="entry name" value="Rho_N"/>
    <property type="match status" value="1"/>
</dbReference>
<feature type="compositionally biased region" description="Basic and acidic residues" evidence="2">
    <location>
        <begin position="225"/>
        <end position="236"/>
    </location>
</feature>
<feature type="coiled-coil region" evidence="1">
    <location>
        <begin position="158"/>
        <end position="186"/>
    </location>
</feature>
<feature type="compositionally biased region" description="Basic and acidic residues" evidence="2">
    <location>
        <begin position="314"/>
        <end position="333"/>
    </location>
</feature>
<reference evidence="5" key="1">
    <citation type="submission" date="2025-08" db="UniProtKB">
        <authorList>
            <consortium name="RefSeq"/>
        </authorList>
    </citation>
    <scope>IDENTIFICATION</scope>
    <source>
        <tissue evidence="5">Stem</tissue>
    </source>
</reference>
<organism evidence="4 5">
    <name type="scientific">Cucumis melo</name>
    <name type="common">Muskmelon</name>
    <dbReference type="NCBI Taxonomy" id="3656"/>
    <lineage>
        <taxon>Eukaryota</taxon>
        <taxon>Viridiplantae</taxon>
        <taxon>Streptophyta</taxon>
        <taxon>Embryophyta</taxon>
        <taxon>Tracheophyta</taxon>
        <taxon>Spermatophyta</taxon>
        <taxon>Magnoliopsida</taxon>
        <taxon>eudicotyledons</taxon>
        <taxon>Gunneridae</taxon>
        <taxon>Pentapetalae</taxon>
        <taxon>rosids</taxon>
        <taxon>fabids</taxon>
        <taxon>Cucurbitales</taxon>
        <taxon>Cucurbitaceae</taxon>
        <taxon>Benincaseae</taxon>
        <taxon>Cucumis</taxon>
    </lineage>
</organism>
<feature type="compositionally biased region" description="Polar residues" evidence="2">
    <location>
        <begin position="128"/>
        <end position="149"/>
    </location>
</feature>
<keyword evidence="4" id="KW-1185">Reference proteome</keyword>
<dbReference type="FunCoup" id="A0A1S4DWS1">
    <property type="interactions" value="1429"/>
</dbReference>
<dbReference type="PANTHER" id="PTHR34449">
    <property type="entry name" value="RHO TERMINATION FACTOR"/>
    <property type="match status" value="1"/>
</dbReference>
<gene>
    <name evidence="5" type="primary">LOC103489870</name>
</gene>
<dbReference type="GeneID" id="103489870"/>
<evidence type="ECO:0000256" key="2">
    <source>
        <dbReference type="SAM" id="MobiDB-lite"/>
    </source>
</evidence>
<evidence type="ECO:0000313" key="4">
    <source>
        <dbReference type="Proteomes" id="UP001652600"/>
    </source>
</evidence>
<evidence type="ECO:0000313" key="5">
    <source>
        <dbReference type="RefSeq" id="XP_016900423.2"/>
    </source>
</evidence>
<evidence type="ECO:0000256" key="1">
    <source>
        <dbReference type="SAM" id="Coils"/>
    </source>
</evidence>
<feature type="domain" description="Rho termination factor-like N-terminal" evidence="3">
    <location>
        <begin position="396"/>
        <end position="432"/>
    </location>
</feature>
<dbReference type="AlphaFoldDB" id="A0A1S4DWS1"/>
<dbReference type="InterPro" id="IPR011112">
    <property type="entry name" value="Rho-like_N"/>
</dbReference>
<feature type="region of interest" description="Disordered" evidence="2">
    <location>
        <begin position="88"/>
        <end position="156"/>
    </location>
</feature>
<accession>A0A1S4DWS1</accession>
<dbReference type="InParanoid" id="A0A1S4DWS1"/>
<feature type="region of interest" description="Disordered" evidence="2">
    <location>
        <begin position="204"/>
        <end position="343"/>
    </location>
</feature>
<feature type="compositionally biased region" description="Acidic residues" evidence="2">
    <location>
        <begin position="334"/>
        <end position="343"/>
    </location>
</feature>
<dbReference type="SMART" id="SM00959">
    <property type="entry name" value="Rho_N"/>
    <property type="match status" value="1"/>
</dbReference>
<dbReference type="PANTHER" id="PTHR34449:SF5">
    <property type="entry name" value="ATP BINDING _ ATPASE"/>
    <property type="match status" value="1"/>
</dbReference>